<dbReference type="AlphaFoldDB" id="A0A4P6EET2"/>
<dbReference type="OrthoDB" id="4828144at2"/>
<evidence type="ECO:0000313" key="2">
    <source>
        <dbReference type="EMBL" id="QAY59619.1"/>
    </source>
</evidence>
<feature type="domain" description="DUF1918" evidence="1">
    <location>
        <begin position="1"/>
        <end position="57"/>
    </location>
</feature>
<gene>
    <name evidence="2" type="ORF">ET475_06190</name>
</gene>
<dbReference type="RefSeq" id="WP_129387302.1">
    <property type="nucleotide sequence ID" value="NZ_CP035494.1"/>
</dbReference>
<name>A0A4P6EET2_9MICO</name>
<keyword evidence="3" id="KW-1185">Reference proteome</keyword>
<dbReference type="KEGG" id="mprt:ET475_06190"/>
<protein>
    <submittedName>
        <fullName evidence="2">DUF1918 domain-containing protein</fullName>
    </submittedName>
</protein>
<evidence type="ECO:0000259" key="1">
    <source>
        <dbReference type="Pfam" id="PF08940"/>
    </source>
</evidence>
<sequence length="62" mass="6782">MRAHIGDRIRVHGRTVDTADRSGDVIEVREHDGEQLLTVRYDDGHEAVLSPGSDCEIVAGQA</sequence>
<proteinExistence type="predicted"/>
<dbReference type="InterPro" id="IPR015035">
    <property type="entry name" value="DUF1918"/>
</dbReference>
<evidence type="ECO:0000313" key="3">
    <source>
        <dbReference type="Proteomes" id="UP000293995"/>
    </source>
</evidence>
<reference evidence="2 3" key="1">
    <citation type="submission" date="2019-01" db="EMBL/GenBank/DDBJ databases">
        <title>Genome sequencing of strain DFW100M-13.</title>
        <authorList>
            <person name="Heo J."/>
            <person name="Kim S.-J."/>
            <person name="Kim J.-S."/>
            <person name="Hong S.-B."/>
            <person name="Kwon S.-W."/>
        </authorList>
    </citation>
    <scope>NUCLEOTIDE SEQUENCE [LARGE SCALE GENOMIC DNA]</scope>
    <source>
        <strain evidence="2 3">DFW100M-13</strain>
    </source>
</reference>
<dbReference type="SUPFAM" id="SSF50118">
    <property type="entry name" value="Cell growth inhibitor/plasmid maintenance toxic component"/>
    <property type="match status" value="1"/>
</dbReference>
<dbReference type="EMBL" id="CP035494">
    <property type="protein sequence ID" value="QAY59619.1"/>
    <property type="molecule type" value="Genomic_DNA"/>
</dbReference>
<dbReference type="Pfam" id="PF08940">
    <property type="entry name" value="DUF1918"/>
    <property type="match status" value="1"/>
</dbReference>
<accession>A0A4P6EET2</accession>
<dbReference type="Proteomes" id="UP000293995">
    <property type="component" value="Chromosome"/>
</dbReference>
<dbReference type="Gene3D" id="2.30.30.440">
    <property type="entry name" value="Domain of unknown function DUF1918"/>
    <property type="match status" value="1"/>
</dbReference>
<organism evidence="2 3">
    <name type="scientific">Microbacterium protaetiae</name>
    <dbReference type="NCBI Taxonomy" id="2509458"/>
    <lineage>
        <taxon>Bacteria</taxon>
        <taxon>Bacillati</taxon>
        <taxon>Actinomycetota</taxon>
        <taxon>Actinomycetes</taxon>
        <taxon>Micrococcales</taxon>
        <taxon>Microbacteriaceae</taxon>
        <taxon>Microbacterium</taxon>
    </lineage>
</organism>